<dbReference type="InterPro" id="IPR009075">
    <property type="entry name" value="AcylCo_DH/oxidase_C"/>
</dbReference>
<dbReference type="InterPro" id="IPR036250">
    <property type="entry name" value="AcylCo_DH-like_C"/>
</dbReference>
<dbReference type="Gene3D" id="1.20.140.10">
    <property type="entry name" value="Butyryl-CoA Dehydrogenase, subunit A, domain 3"/>
    <property type="match status" value="1"/>
</dbReference>
<feature type="domain" description="Acyl-CoA dehydrogenase/oxidase C-terminal" evidence="2">
    <location>
        <begin position="3"/>
        <end position="27"/>
    </location>
</feature>
<sequence length="50" mass="5448">MLLSSPSMRIAGGTDEILRNIIAERVLGLPGDIRVDKDVPFNKIPTKGRS</sequence>
<evidence type="ECO:0000259" key="2">
    <source>
        <dbReference type="Pfam" id="PF00441"/>
    </source>
</evidence>
<evidence type="ECO:0000313" key="3">
    <source>
        <dbReference type="EMBL" id="MEI5617585.1"/>
    </source>
</evidence>
<name>A0ABU8GWL4_9ACTN</name>
<protein>
    <submittedName>
        <fullName evidence="3">Acyl-CoA dehydrogenase family protein</fullName>
    </submittedName>
</protein>
<dbReference type="Pfam" id="PF00441">
    <property type="entry name" value="Acyl-CoA_dh_1"/>
    <property type="match status" value="1"/>
</dbReference>
<dbReference type="Proteomes" id="UP001365781">
    <property type="component" value="Unassembled WGS sequence"/>
</dbReference>
<accession>A0ABU8GWL4</accession>
<evidence type="ECO:0000313" key="4">
    <source>
        <dbReference type="Proteomes" id="UP001365781"/>
    </source>
</evidence>
<dbReference type="EMBL" id="JBBAYM010000822">
    <property type="protein sequence ID" value="MEI5617585.1"/>
    <property type="molecule type" value="Genomic_DNA"/>
</dbReference>
<comment type="caution">
    <text evidence="3">The sequence shown here is derived from an EMBL/GenBank/DDBJ whole genome shotgun (WGS) entry which is preliminary data.</text>
</comment>
<keyword evidence="4" id="KW-1185">Reference proteome</keyword>
<proteinExistence type="predicted"/>
<keyword evidence="1" id="KW-0285">Flavoprotein</keyword>
<dbReference type="SUPFAM" id="SSF47203">
    <property type="entry name" value="Acyl-CoA dehydrogenase C-terminal domain-like"/>
    <property type="match status" value="1"/>
</dbReference>
<evidence type="ECO:0000256" key="1">
    <source>
        <dbReference type="ARBA" id="ARBA00022630"/>
    </source>
</evidence>
<gene>
    <name evidence="3" type="ORF">WB403_51730</name>
</gene>
<reference evidence="3 4" key="1">
    <citation type="submission" date="2024-03" db="EMBL/GenBank/DDBJ databases">
        <title>First Report of Pectobacterium brasiliscabiei causing potato scab in china.</title>
        <authorList>
            <person name="Handique U."/>
        </authorList>
    </citation>
    <scope>NUCLEOTIDE SEQUENCE [LARGE SCALE GENOMIC DNA]</scope>
    <source>
        <strain evidence="3 4">ZRIMU1503</strain>
    </source>
</reference>
<organism evidence="3 4">
    <name type="scientific">Streptomyces brasiliscabiei</name>
    <dbReference type="NCBI Taxonomy" id="2736302"/>
    <lineage>
        <taxon>Bacteria</taxon>
        <taxon>Bacillati</taxon>
        <taxon>Actinomycetota</taxon>
        <taxon>Actinomycetes</taxon>
        <taxon>Kitasatosporales</taxon>
        <taxon>Streptomycetaceae</taxon>
        <taxon>Streptomyces</taxon>
    </lineage>
</organism>